<protein>
    <submittedName>
        <fullName evidence="1">Uncharacterized protein</fullName>
    </submittedName>
</protein>
<organism evidence="1 2">
    <name type="scientific">Owenweeksia hongkongensis (strain DSM 17368 / CIP 108786 / JCM 12287 / NRRL B-23963 / UST20020801)</name>
    <dbReference type="NCBI Taxonomy" id="926562"/>
    <lineage>
        <taxon>Bacteria</taxon>
        <taxon>Pseudomonadati</taxon>
        <taxon>Bacteroidota</taxon>
        <taxon>Flavobacteriia</taxon>
        <taxon>Flavobacteriales</taxon>
        <taxon>Owenweeksiaceae</taxon>
        <taxon>Owenweeksia</taxon>
    </lineage>
</organism>
<reference evidence="1 2" key="1">
    <citation type="journal article" date="2012" name="Stand. Genomic Sci.">
        <title>Genome sequence of the orange-pigmented seawater bacterium Owenweeksia hongkongensis type strain (UST20020801(T)).</title>
        <authorList>
            <person name="Riedel T."/>
            <person name="Held B."/>
            <person name="Nolan M."/>
            <person name="Lucas S."/>
            <person name="Lapidus A."/>
            <person name="Tice H."/>
            <person name="Del Rio T.G."/>
            <person name="Cheng J.F."/>
            <person name="Han C."/>
            <person name="Tapia R."/>
            <person name="Goodwin L.A."/>
            <person name="Pitluck S."/>
            <person name="Liolios K."/>
            <person name="Mavromatis K."/>
            <person name="Pagani I."/>
            <person name="Ivanova N."/>
            <person name="Mikhailova N."/>
            <person name="Pati A."/>
            <person name="Chen A."/>
            <person name="Palaniappan K."/>
            <person name="Rohde M."/>
            <person name="Tindall B.J."/>
            <person name="Detter J.C."/>
            <person name="Goker M."/>
            <person name="Woyke T."/>
            <person name="Bristow J."/>
            <person name="Eisen J.A."/>
            <person name="Markowitz V."/>
            <person name="Hugenholtz P."/>
            <person name="Klenk H.P."/>
            <person name="Kyrpides N.C."/>
        </authorList>
    </citation>
    <scope>NUCLEOTIDE SEQUENCE</scope>
    <source>
        <strain evidence="2">DSM 17368 / JCM 12287 / NRRL B-23963</strain>
    </source>
</reference>
<accession>G8R280</accession>
<keyword evidence="2" id="KW-1185">Reference proteome</keyword>
<dbReference type="STRING" id="926562.Oweho_0817"/>
<gene>
    <name evidence="1" type="ordered locus">Oweho_0817</name>
</gene>
<evidence type="ECO:0000313" key="2">
    <source>
        <dbReference type="Proteomes" id="UP000005631"/>
    </source>
</evidence>
<dbReference type="AlphaFoldDB" id="G8R280"/>
<dbReference type="HOGENOM" id="CLU_1439758_0_0_10"/>
<evidence type="ECO:0000313" key="1">
    <source>
        <dbReference type="EMBL" id="AEV31830.1"/>
    </source>
</evidence>
<sequence length="188" mass="21591">MNRFINLSYPFVITLLFVLGMISCERDETGDIETQGKASAKINGMDWGAEVNSRHRGDKVSIIMTHFEEIDGMMVPWEDIGISMIRKKEDSIQRIFMLDSLISTAPWLVTTVSGSFSTNQELGHVQCDYYEVIEQDSVNNWVRINQQKNDFKKVWGSFSMHLYRTSSCSSTIYPDTLLITDGQFYFVL</sequence>
<name>G8R280_OWEHD</name>
<dbReference type="KEGG" id="oho:Oweho_0817"/>
<proteinExistence type="predicted"/>
<dbReference type="Proteomes" id="UP000005631">
    <property type="component" value="Chromosome"/>
</dbReference>
<dbReference type="EMBL" id="CP003156">
    <property type="protein sequence ID" value="AEV31830.1"/>
    <property type="molecule type" value="Genomic_DNA"/>
</dbReference>
<dbReference type="PROSITE" id="PS51257">
    <property type="entry name" value="PROKAR_LIPOPROTEIN"/>
    <property type="match status" value="1"/>
</dbReference>